<reference evidence="6" key="1">
    <citation type="journal article" date="2019" name="Int. J. Syst. Evol. Microbiol.">
        <title>The Global Catalogue of Microorganisms (GCM) 10K type strain sequencing project: providing services to taxonomists for standard genome sequencing and annotation.</title>
        <authorList>
            <consortium name="The Broad Institute Genomics Platform"/>
            <consortium name="The Broad Institute Genome Sequencing Center for Infectious Disease"/>
            <person name="Wu L."/>
            <person name="Ma J."/>
        </authorList>
    </citation>
    <scope>NUCLEOTIDE SEQUENCE [LARGE SCALE GENOMIC DNA]</scope>
    <source>
        <strain evidence="6">CGMCC 1.15643</strain>
    </source>
</reference>
<dbReference type="SUPFAM" id="SSF48498">
    <property type="entry name" value="Tetracyclin repressor-like, C-terminal domain"/>
    <property type="match status" value="1"/>
</dbReference>
<dbReference type="InterPro" id="IPR009057">
    <property type="entry name" value="Homeodomain-like_sf"/>
</dbReference>
<evidence type="ECO:0000259" key="4">
    <source>
        <dbReference type="PROSITE" id="PS50977"/>
    </source>
</evidence>
<dbReference type="Gene3D" id="1.10.357.10">
    <property type="entry name" value="Tetracycline Repressor, domain 2"/>
    <property type="match status" value="1"/>
</dbReference>
<keyword evidence="6" id="KW-1185">Reference proteome</keyword>
<accession>A0ABW0F3K1</accession>
<feature type="DNA-binding region" description="H-T-H motif" evidence="2">
    <location>
        <begin position="46"/>
        <end position="65"/>
    </location>
</feature>
<dbReference type="InterPro" id="IPR001647">
    <property type="entry name" value="HTH_TetR"/>
</dbReference>
<gene>
    <name evidence="5" type="ORF">ACFPK2_08630</name>
</gene>
<dbReference type="InterPro" id="IPR036271">
    <property type="entry name" value="Tet_transcr_reg_TetR-rel_C_sf"/>
</dbReference>
<dbReference type="RefSeq" id="WP_260348764.1">
    <property type="nucleotide sequence ID" value="NZ_JAOAOS010000006.1"/>
</dbReference>
<comment type="caution">
    <text evidence="5">The sequence shown here is derived from an EMBL/GenBank/DDBJ whole genome shotgun (WGS) entry which is preliminary data.</text>
</comment>
<feature type="compositionally biased region" description="Polar residues" evidence="3">
    <location>
        <begin position="217"/>
        <end position="229"/>
    </location>
</feature>
<organism evidence="5 6">
    <name type="scientific">Bosea minatitlanensis</name>
    <dbReference type="NCBI Taxonomy" id="128782"/>
    <lineage>
        <taxon>Bacteria</taxon>
        <taxon>Pseudomonadati</taxon>
        <taxon>Pseudomonadota</taxon>
        <taxon>Alphaproteobacteria</taxon>
        <taxon>Hyphomicrobiales</taxon>
        <taxon>Boseaceae</taxon>
        <taxon>Bosea</taxon>
    </lineage>
</organism>
<evidence type="ECO:0000256" key="1">
    <source>
        <dbReference type="ARBA" id="ARBA00023125"/>
    </source>
</evidence>
<feature type="region of interest" description="Disordered" evidence="3">
    <location>
        <begin position="216"/>
        <end position="243"/>
    </location>
</feature>
<evidence type="ECO:0000256" key="3">
    <source>
        <dbReference type="SAM" id="MobiDB-lite"/>
    </source>
</evidence>
<dbReference type="SUPFAM" id="SSF46689">
    <property type="entry name" value="Homeodomain-like"/>
    <property type="match status" value="1"/>
</dbReference>
<sequence>MNERKRQQKPKPRTRGPSPEKTARTRAAIIEAAMAEFLESGFAATTMAGIARRAGLAKGTPYLYFETKEALFAGIVRDVITNPLGNAEHQEIGPAEGVAHYLRRTLLPVMRAIEPGGRASVARLVIAEGMKFPFLSEIYRREVYNPFIEHIRRCARLAHDRGELAEDSLVWHPHLLAAPLWIGMVHNGVIDPSHPIDIGDLFEAQIALCFGKATAHTAPQPSPAGTSKSGPRRSAVARPEKIR</sequence>
<feature type="region of interest" description="Disordered" evidence="3">
    <location>
        <begin position="1"/>
        <end position="23"/>
    </location>
</feature>
<dbReference type="PANTHER" id="PTHR30055">
    <property type="entry name" value="HTH-TYPE TRANSCRIPTIONAL REGULATOR RUTR"/>
    <property type="match status" value="1"/>
</dbReference>
<dbReference type="Proteomes" id="UP001595976">
    <property type="component" value="Unassembled WGS sequence"/>
</dbReference>
<keyword evidence="1 2" id="KW-0238">DNA-binding</keyword>
<evidence type="ECO:0000256" key="2">
    <source>
        <dbReference type="PROSITE-ProRule" id="PRU00335"/>
    </source>
</evidence>
<feature type="compositionally biased region" description="Basic residues" evidence="3">
    <location>
        <begin position="1"/>
        <end position="14"/>
    </location>
</feature>
<dbReference type="PROSITE" id="PS50977">
    <property type="entry name" value="HTH_TETR_2"/>
    <property type="match status" value="1"/>
</dbReference>
<dbReference type="PRINTS" id="PR00455">
    <property type="entry name" value="HTHTETR"/>
</dbReference>
<evidence type="ECO:0000313" key="5">
    <source>
        <dbReference type="EMBL" id="MFC5293056.1"/>
    </source>
</evidence>
<dbReference type="InterPro" id="IPR050109">
    <property type="entry name" value="HTH-type_TetR-like_transc_reg"/>
</dbReference>
<proteinExistence type="predicted"/>
<protein>
    <submittedName>
        <fullName evidence="5">TetR/AcrR family transcriptional regulator</fullName>
    </submittedName>
</protein>
<dbReference type="EMBL" id="JBHSLI010000003">
    <property type="protein sequence ID" value="MFC5293056.1"/>
    <property type="molecule type" value="Genomic_DNA"/>
</dbReference>
<evidence type="ECO:0000313" key="6">
    <source>
        <dbReference type="Proteomes" id="UP001595976"/>
    </source>
</evidence>
<dbReference type="PANTHER" id="PTHR30055:SF223">
    <property type="entry name" value="HTH-TYPE TRANSCRIPTIONAL REGULATOR UIDR"/>
    <property type="match status" value="1"/>
</dbReference>
<name>A0ABW0F3K1_9HYPH</name>
<dbReference type="Pfam" id="PF00440">
    <property type="entry name" value="TetR_N"/>
    <property type="match status" value="1"/>
</dbReference>
<feature type="domain" description="HTH tetR-type" evidence="4">
    <location>
        <begin position="23"/>
        <end position="83"/>
    </location>
</feature>